<evidence type="ECO:0000313" key="1">
    <source>
        <dbReference type="EMBL" id="KAK3387313.1"/>
    </source>
</evidence>
<reference evidence="1" key="1">
    <citation type="journal article" date="2023" name="Mol. Phylogenet. Evol.">
        <title>Genome-scale phylogeny and comparative genomics of the fungal order Sordariales.</title>
        <authorList>
            <person name="Hensen N."/>
            <person name="Bonometti L."/>
            <person name="Westerberg I."/>
            <person name="Brannstrom I.O."/>
            <person name="Guillou S."/>
            <person name="Cros-Aarteil S."/>
            <person name="Calhoun S."/>
            <person name="Haridas S."/>
            <person name="Kuo A."/>
            <person name="Mondo S."/>
            <person name="Pangilinan J."/>
            <person name="Riley R."/>
            <person name="LaButti K."/>
            <person name="Andreopoulos B."/>
            <person name="Lipzen A."/>
            <person name="Chen C."/>
            <person name="Yan M."/>
            <person name="Daum C."/>
            <person name="Ng V."/>
            <person name="Clum A."/>
            <person name="Steindorff A."/>
            <person name="Ohm R.A."/>
            <person name="Martin F."/>
            <person name="Silar P."/>
            <person name="Natvig D.O."/>
            <person name="Lalanne C."/>
            <person name="Gautier V."/>
            <person name="Ament-Velasquez S.L."/>
            <person name="Kruys A."/>
            <person name="Hutchinson M.I."/>
            <person name="Powell A.J."/>
            <person name="Barry K."/>
            <person name="Miller A.N."/>
            <person name="Grigoriev I.V."/>
            <person name="Debuchy R."/>
            <person name="Gladieux P."/>
            <person name="Hiltunen Thoren M."/>
            <person name="Johannesson H."/>
        </authorList>
    </citation>
    <scope>NUCLEOTIDE SEQUENCE</scope>
    <source>
        <strain evidence="1">CBS 232.78</strain>
    </source>
</reference>
<keyword evidence="2" id="KW-1185">Reference proteome</keyword>
<reference evidence="1" key="2">
    <citation type="submission" date="2023-06" db="EMBL/GenBank/DDBJ databases">
        <authorList>
            <consortium name="Lawrence Berkeley National Laboratory"/>
            <person name="Haridas S."/>
            <person name="Hensen N."/>
            <person name="Bonometti L."/>
            <person name="Westerberg I."/>
            <person name="Brannstrom I.O."/>
            <person name="Guillou S."/>
            <person name="Cros-Aarteil S."/>
            <person name="Calhoun S."/>
            <person name="Kuo A."/>
            <person name="Mondo S."/>
            <person name="Pangilinan J."/>
            <person name="Riley R."/>
            <person name="LaButti K."/>
            <person name="Andreopoulos B."/>
            <person name="Lipzen A."/>
            <person name="Chen C."/>
            <person name="Yanf M."/>
            <person name="Daum C."/>
            <person name="Ng V."/>
            <person name="Clum A."/>
            <person name="Steindorff A."/>
            <person name="Ohm R."/>
            <person name="Martin F."/>
            <person name="Silar P."/>
            <person name="Natvig D."/>
            <person name="Lalanne C."/>
            <person name="Gautier V."/>
            <person name="Ament-velasquez S.L."/>
            <person name="Kruys A."/>
            <person name="Hutchinson M.I."/>
            <person name="Powell A.J."/>
            <person name="Barry K."/>
            <person name="Miller A.N."/>
            <person name="Grigoriev I.V."/>
            <person name="Debuchy R."/>
            <person name="Gladieux P."/>
            <person name="Thoren M.H."/>
            <person name="Johannesson H."/>
        </authorList>
    </citation>
    <scope>NUCLEOTIDE SEQUENCE</scope>
    <source>
        <strain evidence="1">CBS 232.78</strain>
    </source>
</reference>
<dbReference type="Proteomes" id="UP001285441">
    <property type="component" value="Unassembled WGS sequence"/>
</dbReference>
<gene>
    <name evidence="1" type="ORF">B0H63DRAFT_509155</name>
</gene>
<dbReference type="EMBL" id="JAULSW010000003">
    <property type="protein sequence ID" value="KAK3387313.1"/>
    <property type="molecule type" value="Genomic_DNA"/>
</dbReference>
<dbReference type="AlphaFoldDB" id="A0AAE0NT94"/>
<proteinExistence type="predicted"/>
<evidence type="ECO:0000313" key="2">
    <source>
        <dbReference type="Proteomes" id="UP001285441"/>
    </source>
</evidence>
<protein>
    <submittedName>
        <fullName evidence="1">Uncharacterized protein</fullName>
    </submittedName>
</protein>
<name>A0AAE0NT94_9PEZI</name>
<accession>A0AAE0NT94</accession>
<organism evidence="1 2">
    <name type="scientific">Podospora didyma</name>
    <dbReference type="NCBI Taxonomy" id="330526"/>
    <lineage>
        <taxon>Eukaryota</taxon>
        <taxon>Fungi</taxon>
        <taxon>Dikarya</taxon>
        <taxon>Ascomycota</taxon>
        <taxon>Pezizomycotina</taxon>
        <taxon>Sordariomycetes</taxon>
        <taxon>Sordariomycetidae</taxon>
        <taxon>Sordariales</taxon>
        <taxon>Podosporaceae</taxon>
        <taxon>Podospora</taxon>
    </lineage>
</organism>
<sequence length="305" mass="35625">MFEILHRFSLPPFEIREKVWTLAIRPNLPGAHIFRICDGKQVERPGPENEASRHNLEPWRFIQSEFWRREGRQNPLYREEYHEVAGRFSTQRSTTFLITTQDSPDSFITVTPGLDLTLQPQPHPLNPTVAIDWFKIHHTLPCYDKMIFYDKTEFLGRRGTNTMVCNMALEFNPAWDKVVDFANMAGRHEIIIDMVSTFYMADISCMWFVDYRMKRNYHVPTKEQVDKAFDVDDPLHPYPDEDGIATYRRKGRTNLHQLTHLLQAIAIKALVGTPSGKRERVRRTGRSTEPCLLDMAHTSDETMEA</sequence>
<comment type="caution">
    <text evidence="1">The sequence shown here is derived from an EMBL/GenBank/DDBJ whole genome shotgun (WGS) entry which is preliminary data.</text>
</comment>